<dbReference type="EMBL" id="LYBM01000007">
    <property type="protein sequence ID" value="ODA34484.1"/>
    <property type="molecule type" value="Genomic_DNA"/>
</dbReference>
<feature type="chain" id="PRO_5008673242" evidence="1">
    <location>
        <begin position="25"/>
        <end position="322"/>
    </location>
</feature>
<evidence type="ECO:0000256" key="1">
    <source>
        <dbReference type="SAM" id="SignalP"/>
    </source>
</evidence>
<dbReference type="AlphaFoldDB" id="A0A1C3EMM4"/>
<dbReference type="PANTHER" id="PTHR35271">
    <property type="entry name" value="ABC TRANSPORTER, SUBSTRATE-BINDING LIPOPROTEIN-RELATED"/>
    <property type="match status" value="1"/>
</dbReference>
<keyword evidence="3" id="KW-1185">Reference proteome</keyword>
<sequence>MKISRLLNTLLISTAVLIPSTTMAEDIKKVAVSQIVEHPALDSARMGILDGLAKRGYKEGSNLEFTFQTAQGNPAIAVQIARQFVGEQPDVLVGIATPSAQALAAATKNIPIVFTAVTDPIGARLLTDMNKPSGNITGLSDLSPVFQHVALAKEVLPEMKTIGVIYNPGEANSVSLLALLKQAAAKYDLNVVEGTALRSADVQSAAQIVASKSDAIYALTDNTMGTALDSVVAVSNQAGIPVIAADTGFTERGALVGLGFDYYQIGLETAEYVADILDGKSPNELPAKVATGSDLFINKKAAQILKMQLPDSVVQRATKVIR</sequence>
<evidence type="ECO:0000313" key="2">
    <source>
        <dbReference type="EMBL" id="ODA34484.1"/>
    </source>
</evidence>
<dbReference type="STRING" id="1080227.A8L45_05800"/>
<reference evidence="2 3" key="1">
    <citation type="submission" date="2016-05" db="EMBL/GenBank/DDBJ databases">
        <title>Genomic Taxonomy of the Vibrionaceae.</title>
        <authorList>
            <person name="Gomez-Gil B."/>
            <person name="Enciso-Ibarra J."/>
        </authorList>
    </citation>
    <scope>NUCLEOTIDE SEQUENCE [LARGE SCALE GENOMIC DNA]</scope>
    <source>
        <strain evidence="2 3">CAIM 1920</strain>
    </source>
</reference>
<dbReference type="Gene3D" id="3.40.50.2300">
    <property type="match status" value="2"/>
</dbReference>
<accession>A0A1C3EMM4</accession>
<dbReference type="SUPFAM" id="SSF53822">
    <property type="entry name" value="Periplasmic binding protein-like I"/>
    <property type="match status" value="1"/>
</dbReference>
<dbReference type="Proteomes" id="UP000094936">
    <property type="component" value="Unassembled WGS sequence"/>
</dbReference>
<keyword evidence="1" id="KW-0732">Signal</keyword>
<evidence type="ECO:0000313" key="3">
    <source>
        <dbReference type="Proteomes" id="UP000094936"/>
    </source>
</evidence>
<dbReference type="CDD" id="cd06325">
    <property type="entry name" value="PBP1_ABC_unchar_transporter"/>
    <property type="match status" value="1"/>
</dbReference>
<comment type="caution">
    <text evidence="2">The sequence shown here is derived from an EMBL/GenBank/DDBJ whole genome shotgun (WGS) entry which is preliminary data.</text>
</comment>
<dbReference type="InterPro" id="IPR028082">
    <property type="entry name" value="Peripla_BP_I"/>
</dbReference>
<dbReference type="RefSeq" id="WP_068900166.1">
    <property type="nucleotide sequence ID" value="NZ_JBHUIF010000015.1"/>
</dbReference>
<gene>
    <name evidence="2" type="ORF">A8L45_05800</name>
</gene>
<dbReference type="OrthoDB" id="9776955at2"/>
<dbReference type="InterPro" id="IPR007487">
    <property type="entry name" value="ABC_transpt-TYRBP-like"/>
</dbReference>
<dbReference type="Pfam" id="PF04392">
    <property type="entry name" value="ABC_sub_bind"/>
    <property type="match status" value="1"/>
</dbReference>
<feature type="signal peptide" evidence="1">
    <location>
        <begin position="1"/>
        <end position="24"/>
    </location>
</feature>
<protein>
    <submittedName>
        <fullName evidence="2">ABC transporter substrate-binding protein</fullName>
    </submittedName>
</protein>
<organism evidence="2 3">
    <name type="scientific">Veronia pacifica</name>
    <dbReference type="NCBI Taxonomy" id="1080227"/>
    <lineage>
        <taxon>Bacteria</taxon>
        <taxon>Pseudomonadati</taxon>
        <taxon>Pseudomonadota</taxon>
        <taxon>Gammaproteobacteria</taxon>
        <taxon>Vibrionales</taxon>
        <taxon>Vibrionaceae</taxon>
        <taxon>Veronia</taxon>
    </lineage>
</organism>
<name>A0A1C3EMM4_9GAMM</name>
<dbReference type="PANTHER" id="PTHR35271:SF1">
    <property type="entry name" value="ABC TRANSPORTER, SUBSTRATE-BINDING LIPOPROTEIN"/>
    <property type="match status" value="1"/>
</dbReference>
<proteinExistence type="predicted"/>